<proteinExistence type="predicted"/>
<sequence length="267" mass="29597">MMTPPTTEHFEIALNTSAGQITTAVEVPTGFVPVTAIVPLIRRLGEEAHALEVARSVDAGKPPSCHKGCAACCRMLVPLSAPEAFALEEWLRSRPTDQQARIAARFAETKSRLLSQGLWQRLLGLCNVPEQPNDDALETVNREYYALRLPCPFLEEETCTIYEARPAACRELLVSSPPERCDDLINNAVAPISAPVLVSTVLGLLWQELRKAPTRLIPLPVALDWANAHEQENRHRWKGVELLDGALDKTWRFLSQSTHEPPRDSIG</sequence>
<accession>A0A0S4LCK4</accession>
<organism evidence="1 2">
    <name type="scientific">Candidatus Nitrospira nitrificans</name>
    <dbReference type="NCBI Taxonomy" id="1742973"/>
    <lineage>
        <taxon>Bacteria</taxon>
        <taxon>Pseudomonadati</taxon>
        <taxon>Nitrospirota</taxon>
        <taxon>Nitrospiria</taxon>
        <taxon>Nitrospirales</taxon>
        <taxon>Nitrospiraceae</taxon>
        <taxon>Nitrospira</taxon>
    </lineage>
</organism>
<dbReference type="OrthoDB" id="9810361at2"/>
<dbReference type="EMBL" id="CZPZ01000009">
    <property type="protein sequence ID" value="CUS34574.1"/>
    <property type="molecule type" value="Genomic_DNA"/>
</dbReference>
<dbReference type="InterPro" id="IPR005358">
    <property type="entry name" value="Puta_zinc/iron-chelating_dom"/>
</dbReference>
<dbReference type="AlphaFoldDB" id="A0A0S4LCK4"/>
<evidence type="ECO:0000313" key="1">
    <source>
        <dbReference type="EMBL" id="CUS34574.1"/>
    </source>
</evidence>
<evidence type="ECO:0000313" key="2">
    <source>
        <dbReference type="Proteomes" id="UP000198736"/>
    </source>
</evidence>
<dbReference type="Proteomes" id="UP000198736">
    <property type="component" value="Unassembled WGS sequence"/>
</dbReference>
<evidence type="ECO:0008006" key="3">
    <source>
        <dbReference type="Google" id="ProtNLM"/>
    </source>
</evidence>
<name>A0A0S4LCK4_9BACT</name>
<reference evidence="2" key="1">
    <citation type="submission" date="2015-10" db="EMBL/GenBank/DDBJ databases">
        <authorList>
            <person name="Luecker S."/>
            <person name="Luecker S."/>
        </authorList>
    </citation>
    <scope>NUCLEOTIDE SEQUENCE [LARGE SCALE GENOMIC DNA]</scope>
</reference>
<gene>
    <name evidence="1" type="ORF">COMA2_170078</name>
</gene>
<dbReference type="Pfam" id="PF03692">
    <property type="entry name" value="CxxCxxCC"/>
    <property type="match status" value="1"/>
</dbReference>
<protein>
    <recommendedName>
        <fullName evidence="3">YkgJ family cysteine cluster protein</fullName>
    </recommendedName>
</protein>
<keyword evidence="2" id="KW-1185">Reference proteome</keyword>
<dbReference type="STRING" id="1742973.COMA2_170078"/>
<dbReference type="RefSeq" id="WP_090895842.1">
    <property type="nucleotide sequence ID" value="NZ_CZPZ01000009.1"/>
</dbReference>